<dbReference type="Gene3D" id="4.10.220.110">
    <property type="match status" value="1"/>
</dbReference>
<dbReference type="InterPro" id="IPR006531">
    <property type="entry name" value="Gp5/Vgr_OB"/>
</dbReference>
<dbReference type="Gene3D" id="3.55.50.10">
    <property type="entry name" value="Baseplate protein-like domains"/>
    <property type="match status" value="1"/>
</dbReference>
<evidence type="ECO:0000313" key="3">
    <source>
        <dbReference type="Proteomes" id="UP000704762"/>
    </source>
</evidence>
<accession>A0ABS2RI64</accession>
<proteinExistence type="predicted"/>
<feature type="domain" description="Gp5/Type VI secretion system Vgr protein OB-fold" evidence="1">
    <location>
        <begin position="359"/>
        <end position="430"/>
    </location>
</feature>
<protein>
    <submittedName>
        <fullName evidence="2">Uncharacterized protein involved in type VI secretion and phage assembly</fullName>
    </submittedName>
</protein>
<gene>
    <name evidence="2" type="ORF">JOE57_001601</name>
</gene>
<dbReference type="EMBL" id="JAFBCF010000001">
    <property type="protein sequence ID" value="MBM7798680.1"/>
    <property type="molecule type" value="Genomic_DNA"/>
</dbReference>
<evidence type="ECO:0000313" key="2">
    <source>
        <dbReference type="EMBL" id="MBM7798680.1"/>
    </source>
</evidence>
<dbReference type="Proteomes" id="UP000704762">
    <property type="component" value="Unassembled WGS sequence"/>
</dbReference>
<name>A0ABS2RI64_9ACTN</name>
<comment type="caution">
    <text evidence="2">The sequence shown here is derived from an EMBL/GenBank/DDBJ whole genome shotgun (WGS) entry which is preliminary data.</text>
</comment>
<dbReference type="SUPFAM" id="SSF69279">
    <property type="entry name" value="Phage tail proteins"/>
    <property type="match status" value="1"/>
</dbReference>
<sequence>MSAVSSGGTAVLSVPKVTVEVDGHELPVPTAAALGPVRVRYEVSTPSVCEVDLAAPSGSLQLTHGQALTLRLEGASRELFEGEVVAIRHHLGPDGTHRVVLRGFDRSHRLRQNAPIRTMTDLTVADLVQAVAGDYGLGVDAETPGPRLPRVIQQGQSDLDLVSRLVAEAGLWWQLDQDQDQLRLSSWRPSGDLRRLTWGEDLLEVTVASDATAATDSVRALGWDPVERAVWDVTATGAQGGASVAAQLDRLGGSGERVQAGRIWASTDQAEGSARAELEARARAAVTLRAVVRGDAEWRPGDLLQIEGVDTDLAGPHQITMVEHLVDAVSGYVCILAAEDPPTPAVPTQSRSATVLALAEVVDVEDPDLAGRVRVRLPALDGMETEWLPVMALGAGRDKGLLCQPDNGDTVVLLQPADDPGRGVVLGGLFAGTLPAEAAGVSERAVRRFSFATPDGQRMLLNRDGDAVVISNAAGSRIEMTADAVLLHSEANLTVEAPGRRLLFRAQTIDFERG</sequence>
<dbReference type="Gene3D" id="2.30.110.50">
    <property type="match status" value="1"/>
</dbReference>
<organism evidence="2 3">
    <name type="scientific">Microlunatus panaciterrae</name>
    <dbReference type="NCBI Taxonomy" id="400768"/>
    <lineage>
        <taxon>Bacteria</taxon>
        <taxon>Bacillati</taxon>
        <taxon>Actinomycetota</taxon>
        <taxon>Actinomycetes</taxon>
        <taxon>Propionibacteriales</taxon>
        <taxon>Propionibacteriaceae</taxon>
        <taxon>Microlunatus</taxon>
    </lineage>
</organism>
<dbReference type="InterPro" id="IPR037026">
    <property type="entry name" value="Vgr_OB-fold_dom_sf"/>
</dbReference>
<dbReference type="RefSeq" id="WP_204917195.1">
    <property type="nucleotide sequence ID" value="NZ_BAAAQP010000002.1"/>
</dbReference>
<evidence type="ECO:0000259" key="1">
    <source>
        <dbReference type="Pfam" id="PF04717"/>
    </source>
</evidence>
<dbReference type="Gene3D" id="2.40.50.230">
    <property type="entry name" value="Gp5 N-terminal domain"/>
    <property type="match status" value="1"/>
</dbReference>
<reference evidence="2 3" key="1">
    <citation type="submission" date="2021-01" db="EMBL/GenBank/DDBJ databases">
        <title>Sequencing the genomes of 1000 actinobacteria strains.</title>
        <authorList>
            <person name="Klenk H.-P."/>
        </authorList>
    </citation>
    <scope>NUCLEOTIDE SEQUENCE [LARGE SCALE GENOMIC DNA]</scope>
    <source>
        <strain evidence="2 3">DSM 18662</strain>
    </source>
</reference>
<dbReference type="SUPFAM" id="SSF69255">
    <property type="entry name" value="gp5 N-terminal domain-like"/>
    <property type="match status" value="1"/>
</dbReference>
<keyword evidence="3" id="KW-1185">Reference proteome</keyword>
<dbReference type="Pfam" id="PF04717">
    <property type="entry name" value="Phage_base_V"/>
    <property type="match status" value="1"/>
</dbReference>
<dbReference type="Pfam" id="PF05954">
    <property type="entry name" value="Phage_GPD"/>
    <property type="match status" value="1"/>
</dbReference>